<evidence type="ECO:0000313" key="1">
    <source>
        <dbReference type="EMBL" id="GMH72664.1"/>
    </source>
</evidence>
<dbReference type="Proteomes" id="UP001165082">
    <property type="component" value="Unassembled WGS sequence"/>
</dbReference>
<comment type="caution">
    <text evidence="1">The sequence shown here is derived from an EMBL/GenBank/DDBJ whole genome shotgun (WGS) entry which is preliminary data.</text>
</comment>
<protein>
    <submittedName>
        <fullName evidence="1">Uncharacterized protein</fullName>
    </submittedName>
</protein>
<proteinExistence type="predicted"/>
<reference evidence="1" key="1">
    <citation type="submission" date="2022-07" db="EMBL/GenBank/DDBJ databases">
        <title>Genome analysis of Parmales, a sister group of diatoms, reveals the evolutionary specialization of diatoms from phago-mixotrophs to photoautotrophs.</title>
        <authorList>
            <person name="Ban H."/>
            <person name="Sato S."/>
            <person name="Yoshikawa S."/>
            <person name="Kazumasa Y."/>
            <person name="Nakamura Y."/>
            <person name="Ichinomiya M."/>
            <person name="Saitoh K."/>
            <person name="Sato N."/>
            <person name="Blanc-Mathieu R."/>
            <person name="Endo H."/>
            <person name="Kuwata A."/>
            <person name="Ogata H."/>
        </authorList>
    </citation>
    <scope>NUCLEOTIDE SEQUENCE</scope>
</reference>
<gene>
    <name evidence="1" type="ORF">TrRE_jg3876</name>
</gene>
<organism evidence="1 2">
    <name type="scientific">Triparma retinervis</name>
    <dbReference type="NCBI Taxonomy" id="2557542"/>
    <lineage>
        <taxon>Eukaryota</taxon>
        <taxon>Sar</taxon>
        <taxon>Stramenopiles</taxon>
        <taxon>Ochrophyta</taxon>
        <taxon>Bolidophyceae</taxon>
        <taxon>Parmales</taxon>
        <taxon>Triparmaceae</taxon>
        <taxon>Triparma</taxon>
    </lineage>
</organism>
<keyword evidence="2" id="KW-1185">Reference proteome</keyword>
<dbReference type="EMBL" id="BRXZ01001499">
    <property type="protein sequence ID" value="GMH72664.1"/>
    <property type="molecule type" value="Genomic_DNA"/>
</dbReference>
<dbReference type="OrthoDB" id="197416at2759"/>
<sequence length="201" mass="22264">MAGRWVTTREVLKAEGDLTQAEVAWRSLGGAGEFRKETEVFETRFIDPPAATKGKASYSVDGEPVVGVVQDRGAEMSSRLAGSSVTFDAEKFNHIAYTRNGNSEPVEIDVIQRQVTLPNEQGWGYTELCRVTEKTNILGASGKLYRAFRIVRKYRRGYNENGERSVEGIESVKTYRVLDGVAGALPTSTTITRLQLSRPKQ</sequence>
<evidence type="ECO:0000313" key="2">
    <source>
        <dbReference type="Proteomes" id="UP001165082"/>
    </source>
</evidence>
<dbReference type="AlphaFoldDB" id="A0A9W7E8V7"/>
<name>A0A9W7E8V7_9STRA</name>
<accession>A0A9W7E8V7</accession>